<dbReference type="Gene3D" id="3.40.50.10140">
    <property type="entry name" value="Toll/interleukin-1 receptor homology (TIR) domain"/>
    <property type="match status" value="1"/>
</dbReference>
<accession>A0ABD3XTF3</accession>
<evidence type="ECO:0000313" key="4">
    <source>
        <dbReference type="Proteomes" id="UP001634394"/>
    </source>
</evidence>
<evidence type="ECO:0000259" key="2">
    <source>
        <dbReference type="PROSITE" id="PS50104"/>
    </source>
</evidence>
<sequence>MYLASSNTSHGTNGFPFTMDNLKIERFVGEGIRLPCIFTYKIPRSERLLMSISEIRTTQRISIFPFFTKDNAVISNSSKQSVHISVNDEDNDLIKYHIYLDIYALETVNFGLYRGGLKFVFHSDCRCIHKKVQVTELYMCAFNITEVTEYYHYIDAPVGSLLTFKDLFLRGVPNEDSLHIEHFVNGISFNDSDTSVKCCLSSAKVFKDGRDLTISKVSSLSFELSDIYEIGGEICICSTMYGIHRFKLYRYNFNQKYNLRKTLEFWHPHITVVYPKSSNWIWGTISDKESDIMDKSKRDKNFSLFNGETFQYLQSKMDLEHSIMKYFETCLYIGTACALMVSLLYIWGHSMAFGDLLQRFLSEKLGIIVHLRLPDPGGNLADLGVRRYAIATFRQTFEFDVFLSYVEEDRRFVVEELISFLEEQNQRVCLNDENLPSGPLIRNFEQAVINSRKVIVVVSNSYTNNQMYNTFLLPTIILPRLYDGIIPSTHLMLLVCKTCMIPKQLLNDNRIVVIDYSKNPIHICQRLLHDWIHSS</sequence>
<dbReference type="PROSITE" id="PS50104">
    <property type="entry name" value="TIR"/>
    <property type="match status" value="1"/>
</dbReference>
<proteinExistence type="predicted"/>
<protein>
    <recommendedName>
        <fullName evidence="2">TIR domain-containing protein</fullName>
    </recommendedName>
</protein>
<keyword evidence="1" id="KW-0472">Membrane</keyword>
<evidence type="ECO:0000313" key="3">
    <source>
        <dbReference type="EMBL" id="KAL3888278.1"/>
    </source>
</evidence>
<dbReference type="Proteomes" id="UP001634394">
    <property type="component" value="Unassembled WGS sequence"/>
</dbReference>
<keyword evidence="1" id="KW-0812">Transmembrane</keyword>
<keyword evidence="1" id="KW-1133">Transmembrane helix</keyword>
<reference evidence="3 4" key="1">
    <citation type="submission" date="2024-11" db="EMBL/GenBank/DDBJ databases">
        <title>Chromosome-level genome assembly of the freshwater bivalve Anodonta woodiana.</title>
        <authorList>
            <person name="Chen X."/>
        </authorList>
    </citation>
    <scope>NUCLEOTIDE SEQUENCE [LARGE SCALE GENOMIC DNA]</scope>
    <source>
        <strain evidence="3">MN2024</strain>
        <tissue evidence="3">Gills</tissue>
    </source>
</reference>
<gene>
    <name evidence="3" type="ORF">ACJMK2_000649</name>
</gene>
<dbReference type="SUPFAM" id="SSF52200">
    <property type="entry name" value="Toll/Interleukin receptor TIR domain"/>
    <property type="match status" value="1"/>
</dbReference>
<name>A0ABD3XTF3_SINWO</name>
<dbReference type="InterPro" id="IPR000157">
    <property type="entry name" value="TIR_dom"/>
</dbReference>
<comment type="caution">
    <text evidence="3">The sequence shown here is derived from an EMBL/GenBank/DDBJ whole genome shotgun (WGS) entry which is preliminary data.</text>
</comment>
<dbReference type="EMBL" id="JBJQND010000001">
    <property type="protein sequence ID" value="KAL3888278.1"/>
    <property type="molecule type" value="Genomic_DNA"/>
</dbReference>
<dbReference type="InterPro" id="IPR035897">
    <property type="entry name" value="Toll_tir_struct_dom_sf"/>
</dbReference>
<dbReference type="AlphaFoldDB" id="A0ABD3XTF3"/>
<evidence type="ECO:0000256" key="1">
    <source>
        <dbReference type="SAM" id="Phobius"/>
    </source>
</evidence>
<dbReference type="Pfam" id="PF13676">
    <property type="entry name" value="TIR_2"/>
    <property type="match status" value="1"/>
</dbReference>
<organism evidence="3 4">
    <name type="scientific">Sinanodonta woodiana</name>
    <name type="common">Chinese pond mussel</name>
    <name type="synonym">Anodonta woodiana</name>
    <dbReference type="NCBI Taxonomy" id="1069815"/>
    <lineage>
        <taxon>Eukaryota</taxon>
        <taxon>Metazoa</taxon>
        <taxon>Spiralia</taxon>
        <taxon>Lophotrochozoa</taxon>
        <taxon>Mollusca</taxon>
        <taxon>Bivalvia</taxon>
        <taxon>Autobranchia</taxon>
        <taxon>Heteroconchia</taxon>
        <taxon>Palaeoheterodonta</taxon>
        <taxon>Unionida</taxon>
        <taxon>Unionoidea</taxon>
        <taxon>Unionidae</taxon>
        <taxon>Unioninae</taxon>
        <taxon>Sinanodonta</taxon>
    </lineage>
</organism>
<feature type="domain" description="TIR" evidence="2">
    <location>
        <begin position="397"/>
        <end position="535"/>
    </location>
</feature>
<keyword evidence="4" id="KW-1185">Reference proteome</keyword>
<feature type="transmembrane region" description="Helical" evidence="1">
    <location>
        <begin position="326"/>
        <end position="348"/>
    </location>
</feature>